<sequence length="185" mass="20273">MPPSLSSIRLQGSPQDCSALLQKITAPSVKEFTLTCSACMKTDFKLPVLRNLLAGVSALRLQNKEMGLLLRPHQLFINMGEDVHSFSMVIQMAEKVYSQDTTSSSSIRCQSQDWYIDFTYKIQEGSITLTGPTYVCNALCLDSVTDVTLQRISGSGVSTFCKALIEKMPALRSLAVGNHKSDSAQ</sequence>
<dbReference type="EMBL" id="LVVM01004807">
    <property type="protein sequence ID" value="OJA12143.1"/>
    <property type="molecule type" value="Genomic_DNA"/>
</dbReference>
<gene>
    <name evidence="1" type="ORF">AZE42_05142</name>
</gene>
<organism evidence="1 2">
    <name type="scientific">Rhizopogon vesiculosus</name>
    <dbReference type="NCBI Taxonomy" id="180088"/>
    <lineage>
        <taxon>Eukaryota</taxon>
        <taxon>Fungi</taxon>
        <taxon>Dikarya</taxon>
        <taxon>Basidiomycota</taxon>
        <taxon>Agaricomycotina</taxon>
        <taxon>Agaricomycetes</taxon>
        <taxon>Agaricomycetidae</taxon>
        <taxon>Boletales</taxon>
        <taxon>Suillineae</taxon>
        <taxon>Rhizopogonaceae</taxon>
        <taxon>Rhizopogon</taxon>
    </lineage>
</organism>
<dbReference type="AlphaFoldDB" id="A0A1J8PUH8"/>
<evidence type="ECO:0000313" key="1">
    <source>
        <dbReference type="EMBL" id="OJA12143.1"/>
    </source>
</evidence>
<comment type="caution">
    <text evidence="1">The sequence shown here is derived from an EMBL/GenBank/DDBJ whole genome shotgun (WGS) entry which is preliminary data.</text>
</comment>
<evidence type="ECO:0000313" key="2">
    <source>
        <dbReference type="Proteomes" id="UP000183567"/>
    </source>
</evidence>
<proteinExistence type="predicted"/>
<accession>A0A1J8PUH8</accession>
<dbReference type="Proteomes" id="UP000183567">
    <property type="component" value="Unassembled WGS sequence"/>
</dbReference>
<keyword evidence="2" id="KW-1185">Reference proteome</keyword>
<reference evidence="1 2" key="1">
    <citation type="submission" date="2016-03" db="EMBL/GenBank/DDBJ databases">
        <title>Comparative genomics of the ectomycorrhizal sister species Rhizopogon vinicolor and Rhizopogon vesiculosus (Basidiomycota: Boletales) reveals a divergence of the mating type B locus.</title>
        <authorList>
            <person name="Mujic A.B."/>
            <person name="Kuo A."/>
            <person name="Tritt A."/>
            <person name="Lipzen A."/>
            <person name="Chen C."/>
            <person name="Johnson J."/>
            <person name="Sharma A."/>
            <person name="Barry K."/>
            <person name="Grigoriev I.V."/>
            <person name="Spatafora J.W."/>
        </authorList>
    </citation>
    <scope>NUCLEOTIDE SEQUENCE [LARGE SCALE GENOMIC DNA]</scope>
    <source>
        <strain evidence="1 2">AM-OR11-056</strain>
    </source>
</reference>
<protein>
    <submittedName>
        <fullName evidence="1">Uncharacterized protein</fullName>
    </submittedName>
</protein>
<name>A0A1J8PUH8_9AGAM</name>